<dbReference type="PROSITE" id="PS51186">
    <property type="entry name" value="GNAT"/>
    <property type="match status" value="1"/>
</dbReference>
<dbReference type="InterPro" id="IPR051822">
    <property type="entry name" value="Glycosyl_Hydrolase_84"/>
</dbReference>
<dbReference type="InterPro" id="IPR000182">
    <property type="entry name" value="GNAT_dom"/>
</dbReference>
<comment type="caution">
    <text evidence="2">The sequence shown here is derived from an EMBL/GenBank/DDBJ whole genome shotgun (WGS) entry which is preliminary data.</text>
</comment>
<dbReference type="PATRIC" id="fig|1476583.3.peg.2067"/>
<name>A0A016QNN8_9DEIO</name>
<dbReference type="EMBL" id="JHAC01000032">
    <property type="protein sequence ID" value="EYB67770.1"/>
    <property type="molecule type" value="Genomic_DNA"/>
</dbReference>
<protein>
    <submittedName>
        <fullName evidence="2">Acetyltransferase</fullName>
    </submittedName>
</protein>
<dbReference type="PANTHER" id="PTHR13170:SF16">
    <property type="entry name" value="PROTEIN O-GLCNACASE"/>
    <property type="match status" value="1"/>
</dbReference>
<dbReference type="AlphaFoldDB" id="A0A016QNN8"/>
<evidence type="ECO:0000313" key="3">
    <source>
        <dbReference type="Proteomes" id="UP000020492"/>
    </source>
</evidence>
<evidence type="ECO:0000259" key="1">
    <source>
        <dbReference type="PROSITE" id="PS51186"/>
    </source>
</evidence>
<keyword evidence="2" id="KW-0808">Transferase</keyword>
<accession>A0A016QNN8</accession>
<sequence length="204" mass="22677">MTAPQLRPYHPEDQAAVYRICLETGDSGQDASRLYGDPALLGHVYAGPYITHQPDLAFVLEDDRDVAGYILGVLDTAAFEQLLDRTWWPDLRRRYPVPAALPGERTPDERLHALIHTPRTTPAEITARFPSHLHIDLLPRVQGGGQGRRLMTTLLQALRERGSTGVHLGVGGRNTRAIAFYRHLGFQTLQETPTSLILGLDLTT</sequence>
<dbReference type="RefSeq" id="WP_034357635.1">
    <property type="nucleotide sequence ID" value="NZ_JHAC01000032.1"/>
</dbReference>
<dbReference type="GO" id="GO:0016747">
    <property type="term" value="F:acyltransferase activity, transferring groups other than amino-acyl groups"/>
    <property type="evidence" value="ECO:0007669"/>
    <property type="project" value="InterPro"/>
</dbReference>
<dbReference type="Proteomes" id="UP000020492">
    <property type="component" value="Unassembled WGS sequence"/>
</dbReference>
<dbReference type="OrthoDB" id="9802340at2"/>
<dbReference type="Gene3D" id="3.40.630.30">
    <property type="match status" value="1"/>
</dbReference>
<keyword evidence="3" id="KW-1185">Reference proteome</keyword>
<dbReference type="SUPFAM" id="SSF55729">
    <property type="entry name" value="Acyl-CoA N-acyltransferases (Nat)"/>
    <property type="match status" value="1"/>
</dbReference>
<dbReference type="PANTHER" id="PTHR13170">
    <property type="entry name" value="O-GLCNACASE"/>
    <property type="match status" value="1"/>
</dbReference>
<feature type="domain" description="N-acetyltransferase" evidence="1">
    <location>
        <begin position="4"/>
        <end position="203"/>
    </location>
</feature>
<reference evidence="2 3" key="1">
    <citation type="submission" date="2014-03" db="EMBL/GenBank/DDBJ databases">
        <title>Draft genome sequence of Deinococcus phoenicis 1P10ME.</title>
        <authorList>
            <person name="Stepanov V.G."/>
            <person name="Vaishampayan P."/>
            <person name="Venkateswaran K."/>
            <person name="Fox G.E."/>
        </authorList>
    </citation>
    <scope>NUCLEOTIDE SEQUENCE [LARGE SCALE GENOMIC DNA]</scope>
    <source>
        <strain evidence="2 3">1P10ME</strain>
    </source>
</reference>
<organism evidence="2 3">
    <name type="scientific">Deinococcus phoenicis</name>
    <dbReference type="NCBI Taxonomy" id="1476583"/>
    <lineage>
        <taxon>Bacteria</taxon>
        <taxon>Thermotogati</taxon>
        <taxon>Deinococcota</taxon>
        <taxon>Deinococci</taxon>
        <taxon>Deinococcales</taxon>
        <taxon>Deinococcaceae</taxon>
        <taxon>Deinococcus</taxon>
    </lineage>
</organism>
<gene>
    <name evidence="2" type="ORF">DEIPH_ctg032orf0002</name>
</gene>
<proteinExistence type="predicted"/>
<dbReference type="eggNOG" id="COG0456">
    <property type="taxonomic scope" value="Bacteria"/>
</dbReference>
<dbReference type="Pfam" id="PF00583">
    <property type="entry name" value="Acetyltransf_1"/>
    <property type="match status" value="1"/>
</dbReference>
<dbReference type="InterPro" id="IPR016181">
    <property type="entry name" value="Acyl_CoA_acyltransferase"/>
</dbReference>
<dbReference type="STRING" id="1476583.DEIPH_ctg032orf0002"/>
<evidence type="ECO:0000313" key="2">
    <source>
        <dbReference type="EMBL" id="EYB67770.1"/>
    </source>
</evidence>